<dbReference type="SUPFAM" id="SSF53056">
    <property type="entry name" value="beta-carbonic anhydrase, cab"/>
    <property type="match status" value="1"/>
</dbReference>
<protein>
    <submittedName>
        <fullName evidence="4">Carbonic anhydrase</fullName>
    </submittedName>
</protein>
<dbReference type="Gene3D" id="3.40.1050.10">
    <property type="entry name" value="Carbonic anhydrase"/>
    <property type="match status" value="1"/>
</dbReference>
<evidence type="ECO:0000256" key="2">
    <source>
        <dbReference type="ARBA" id="ARBA00024993"/>
    </source>
</evidence>
<organism evidence="4">
    <name type="scientific">Streptomyces sp. NBC_00049</name>
    <dbReference type="NCBI Taxonomy" id="2903617"/>
    <lineage>
        <taxon>Bacteria</taxon>
        <taxon>Bacillati</taxon>
        <taxon>Actinomycetota</taxon>
        <taxon>Actinomycetes</taxon>
        <taxon>Kitasatosporales</taxon>
        <taxon>Streptomycetaceae</taxon>
        <taxon>Streptomyces</taxon>
    </lineage>
</organism>
<gene>
    <name evidence="4" type="ORF">OG327_35885</name>
</gene>
<dbReference type="InterPro" id="IPR036874">
    <property type="entry name" value="Carbonic_anhydrase_sf"/>
</dbReference>
<feature type="binding site" evidence="3">
    <location>
        <position position="94"/>
    </location>
    <ligand>
        <name>Zn(2+)</name>
        <dbReference type="ChEBI" id="CHEBI:29105"/>
    </ligand>
</feature>
<feature type="binding site" evidence="3">
    <location>
        <position position="91"/>
    </location>
    <ligand>
        <name>Zn(2+)</name>
        <dbReference type="ChEBI" id="CHEBI:29105"/>
    </ligand>
</feature>
<dbReference type="SMART" id="SM00947">
    <property type="entry name" value="Pro_CA"/>
    <property type="match status" value="1"/>
</dbReference>
<comment type="function">
    <text evidence="2">Catalyzes the reversible hydration of carbon dioxide to form bicarbonate.</text>
</comment>
<dbReference type="InterPro" id="IPR001765">
    <property type="entry name" value="Carbonic_anhydrase"/>
</dbReference>
<evidence type="ECO:0000256" key="1">
    <source>
        <dbReference type="ARBA" id="ARBA00006217"/>
    </source>
</evidence>
<sequence length="191" mass="20176">MEGNARWVNGDLEHPDRDPERRQLVAGAQDPFGVVLSCIDSRVAPELVFDTGLGDLYVLRTGGQAIGPVVTGSVEYGPMTGGTPLIFVLGHQRCGAIEAAYKSLKVGVPLPGNLQAIVKAVEPAYRLTVENPGTDPVDTMIHHQIRIRADDLRANGDLAPLVKKGALAVVGAYYSLDTGKVDVLTGAPARA</sequence>
<keyword evidence="3" id="KW-0479">Metal-binding</keyword>
<feature type="binding site" evidence="3">
    <location>
        <position position="40"/>
    </location>
    <ligand>
        <name>Zn(2+)</name>
        <dbReference type="ChEBI" id="CHEBI:29105"/>
    </ligand>
</feature>
<keyword evidence="3" id="KW-0862">Zinc</keyword>
<dbReference type="EMBL" id="CP108264">
    <property type="protein sequence ID" value="WTU78253.1"/>
    <property type="molecule type" value="Genomic_DNA"/>
</dbReference>
<comment type="similarity">
    <text evidence="1">Belongs to the beta-class carbonic anhydrase family.</text>
</comment>
<proteinExistence type="inferred from homology"/>
<feature type="binding site" evidence="3">
    <location>
        <position position="38"/>
    </location>
    <ligand>
        <name>Zn(2+)</name>
        <dbReference type="ChEBI" id="CHEBI:29105"/>
    </ligand>
</feature>
<name>A0AAU2K2G5_9ACTN</name>
<evidence type="ECO:0000256" key="3">
    <source>
        <dbReference type="PIRSR" id="PIRSR601765-1"/>
    </source>
</evidence>
<dbReference type="Pfam" id="PF00484">
    <property type="entry name" value="Pro_CA"/>
    <property type="match status" value="1"/>
</dbReference>
<dbReference type="GO" id="GO:0008270">
    <property type="term" value="F:zinc ion binding"/>
    <property type="evidence" value="ECO:0007669"/>
    <property type="project" value="InterPro"/>
</dbReference>
<comment type="cofactor">
    <cofactor evidence="3">
        <name>Zn(2+)</name>
        <dbReference type="ChEBI" id="CHEBI:29105"/>
    </cofactor>
    <text evidence="3">Binds 1 zinc ion per subunit.</text>
</comment>
<dbReference type="GO" id="GO:0004089">
    <property type="term" value="F:carbonate dehydratase activity"/>
    <property type="evidence" value="ECO:0007669"/>
    <property type="project" value="InterPro"/>
</dbReference>
<dbReference type="PANTHER" id="PTHR11002:SF79">
    <property type="entry name" value="CARBONIC ANHYDRASE 2"/>
    <property type="match status" value="1"/>
</dbReference>
<dbReference type="AlphaFoldDB" id="A0AAU2K2G5"/>
<accession>A0AAU2K2G5</accession>
<evidence type="ECO:0000313" key="4">
    <source>
        <dbReference type="EMBL" id="WTU78253.1"/>
    </source>
</evidence>
<dbReference type="PANTHER" id="PTHR11002">
    <property type="entry name" value="CARBONIC ANHYDRASE"/>
    <property type="match status" value="1"/>
</dbReference>
<reference evidence="4" key="1">
    <citation type="submission" date="2022-10" db="EMBL/GenBank/DDBJ databases">
        <title>The complete genomes of actinobacterial strains from the NBC collection.</title>
        <authorList>
            <person name="Joergensen T.S."/>
            <person name="Alvarez Arevalo M."/>
            <person name="Sterndorff E.B."/>
            <person name="Faurdal D."/>
            <person name="Vuksanovic O."/>
            <person name="Mourched A.-S."/>
            <person name="Charusanti P."/>
            <person name="Shaw S."/>
            <person name="Blin K."/>
            <person name="Weber T."/>
        </authorList>
    </citation>
    <scope>NUCLEOTIDE SEQUENCE</scope>
    <source>
        <strain evidence="4">NBC_00049</strain>
    </source>
</reference>